<dbReference type="PROSITE" id="PS50096">
    <property type="entry name" value="IQ"/>
    <property type="match status" value="1"/>
</dbReference>
<feature type="domain" description="DUF1746" evidence="3">
    <location>
        <begin position="65"/>
        <end position="178"/>
    </location>
</feature>
<dbReference type="PANTHER" id="PTHR39405">
    <property type="entry name" value="DSC E3 UBIQUITIN LIGASE COMPLEX SUBUNIT 4"/>
    <property type="match status" value="1"/>
</dbReference>
<feature type="transmembrane region" description="Helical" evidence="2">
    <location>
        <begin position="114"/>
        <end position="134"/>
    </location>
</feature>
<evidence type="ECO:0000313" key="5">
    <source>
        <dbReference type="RefSeq" id="XP_033461482.1"/>
    </source>
</evidence>
<feature type="compositionally biased region" description="Low complexity" evidence="1">
    <location>
        <begin position="1"/>
        <end position="11"/>
    </location>
</feature>
<feature type="compositionally biased region" description="Polar residues" evidence="1">
    <location>
        <begin position="250"/>
        <end position="260"/>
    </location>
</feature>
<dbReference type="GO" id="GO:0044695">
    <property type="term" value="C:Dsc E3 ubiquitin ligase complex"/>
    <property type="evidence" value="ECO:0007669"/>
    <property type="project" value="InterPro"/>
</dbReference>
<gene>
    <name evidence="5" type="ORF">K489DRAFT_400310</name>
</gene>
<keyword evidence="2" id="KW-0472">Membrane</keyword>
<keyword evidence="2" id="KW-0812">Transmembrane</keyword>
<evidence type="ECO:0000259" key="3">
    <source>
        <dbReference type="Pfam" id="PF08508"/>
    </source>
</evidence>
<keyword evidence="2" id="KW-1133">Transmembrane helix</keyword>
<dbReference type="InterPro" id="IPR038967">
    <property type="entry name" value="Dsc4-like"/>
</dbReference>
<name>A0A6J3M8S2_9PEZI</name>
<evidence type="ECO:0000313" key="4">
    <source>
        <dbReference type="Proteomes" id="UP000504637"/>
    </source>
</evidence>
<organism evidence="5">
    <name type="scientific">Dissoconium aciculare CBS 342.82</name>
    <dbReference type="NCBI Taxonomy" id="1314786"/>
    <lineage>
        <taxon>Eukaryota</taxon>
        <taxon>Fungi</taxon>
        <taxon>Dikarya</taxon>
        <taxon>Ascomycota</taxon>
        <taxon>Pezizomycotina</taxon>
        <taxon>Dothideomycetes</taxon>
        <taxon>Dothideomycetidae</taxon>
        <taxon>Mycosphaerellales</taxon>
        <taxon>Dissoconiaceae</taxon>
        <taxon>Dissoconium</taxon>
    </lineage>
</organism>
<dbReference type="AlphaFoldDB" id="A0A6J3M8S2"/>
<dbReference type="GO" id="GO:0032933">
    <property type="term" value="P:SREBP signaling pathway"/>
    <property type="evidence" value="ECO:0007669"/>
    <property type="project" value="InterPro"/>
</dbReference>
<dbReference type="OrthoDB" id="5428737at2759"/>
<evidence type="ECO:0000256" key="2">
    <source>
        <dbReference type="SAM" id="Phobius"/>
    </source>
</evidence>
<feature type="transmembrane region" description="Helical" evidence="2">
    <location>
        <begin position="163"/>
        <end position="185"/>
    </location>
</feature>
<dbReference type="Pfam" id="PF08508">
    <property type="entry name" value="DUF1746"/>
    <property type="match status" value="1"/>
</dbReference>
<dbReference type="GeneID" id="54364788"/>
<keyword evidence="4" id="KW-1185">Reference proteome</keyword>
<dbReference type="PANTHER" id="PTHR39405:SF1">
    <property type="entry name" value="DSC E3 UBIQUITIN LIGASE COMPLEX SUBUNIT 4"/>
    <property type="match status" value="1"/>
</dbReference>
<reference evidence="5" key="2">
    <citation type="submission" date="2020-04" db="EMBL/GenBank/DDBJ databases">
        <authorList>
            <consortium name="NCBI Genome Project"/>
        </authorList>
    </citation>
    <scope>NUCLEOTIDE SEQUENCE</scope>
    <source>
        <strain evidence="5">CBS 342.82</strain>
    </source>
</reference>
<feature type="region of interest" description="Disordered" evidence="1">
    <location>
        <begin position="241"/>
        <end position="262"/>
    </location>
</feature>
<proteinExistence type="predicted"/>
<accession>A0A6J3M8S2</accession>
<sequence length="324" mass="35652">MNDEPTTSSAVSPPPPPMTRSSQSSTHDDTAADASESDAATILQRKNREYLVRKRGELMDDALRNLDVLVYAELSVIYYMDCHTWRFLLRCLIQMVLLTPKTGLLPEPPANRPALGAILGANILCIILHLFSAAPAAGEATRGYLHGGFVMDFIGQRGPSSKIHLLILDALVVLLQVVHLSAYLARRRLKKEDVSERLMAVFSQDQDLEDEERGVRHSIELQELANVEQGHSALQESDDSIDDLAAGGSNEASASTSSLPPRTDGHLIDAINSGQIVLADFNIVQTFQEQLLSASKSAARDPFRTESRRLLAERFAGLRVQWSR</sequence>
<dbReference type="RefSeq" id="XP_033461482.1">
    <property type="nucleotide sequence ID" value="XM_033606988.1"/>
</dbReference>
<feature type="region of interest" description="Disordered" evidence="1">
    <location>
        <begin position="1"/>
        <end position="38"/>
    </location>
</feature>
<reference evidence="5" key="1">
    <citation type="submission" date="2020-01" db="EMBL/GenBank/DDBJ databases">
        <authorList>
            <consortium name="DOE Joint Genome Institute"/>
            <person name="Haridas S."/>
            <person name="Albert R."/>
            <person name="Binder M."/>
            <person name="Bloem J."/>
            <person name="Labutti K."/>
            <person name="Salamov A."/>
            <person name="Andreopoulos B."/>
            <person name="Baker S.E."/>
            <person name="Barry K."/>
            <person name="Bills G."/>
            <person name="Bluhm B.H."/>
            <person name="Cannon C."/>
            <person name="Castanera R."/>
            <person name="Culley D.E."/>
            <person name="Daum C."/>
            <person name="Ezra D."/>
            <person name="Gonzalez J.B."/>
            <person name="Henrissat B."/>
            <person name="Kuo A."/>
            <person name="Liang C."/>
            <person name="Lipzen A."/>
            <person name="Lutzoni F."/>
            <person name="Magnuson J."/>
            <person name="Mondo S."/>
            <person name="Nolan M."/>
            <person name="Ohm R."/>
            <person name="Pangilinan J."/>
            <person name="Park H.-J."/>
            <person name="Ramirez L."/>
            <person name="Alfaro M."/>
            <person name="Sun H."/>
            <person name="Tritt A."/>
            <person name="Yoshinaga Y."/>
            <person name="Zwiers L.-H."/>
            <person name="Turgeon B.G."/>
            <person name="Goodwin S.B."/>
            <person name="Spatafora J.W."/>
            <person name="Crous P.W."/>
            <person name="Grigoriev I.V."/>
        </authorList>
    </citation>
    <scope>NUCLEOTIDE SEQUENCE</scope>
    <source>
        <strain evidence="5">CBS 342.82</strain>
    </source>
</reference>
<dbReference type="InterPro" id="IPR013715">
    <property type="entry name" value="DUF1746"/>
</dbReference>
<dbReference type="Proteomes" id="UP000504637">
    <property type="component" value="Unplaced"/>
</dbReference>
<reference evidence="5" key="3">
    <citation type="submission" date="2025-08" db="UniProtKB">
        <authorList>
            <consortium name="RefSeq"/>
        </authorList>
    </citation>
    <scope>IDENTIFICATION</scope>
    <source>
        <strain evidence="5">CBS 342.82</strain>
    </source>
</reference>
<evidence type="ECO:0000256" key="1">
    <source>
        <dbReference type="SAM" id="MobiDB-lite"/>
    </source>
</evidence>
<protein>
    <submittedName>
        <fullName evidence="5">DUF1746-domain-containing protein</fullName>
    </submittedName>
</protein>
<dbReference type="GO" id="GO:0005783">
    <property type="term" value="C:endoplasmic reticulum"/>
    <property type="evidence" value="ECO:0007669"/>
    <property type="project" value="TreeGrafter"/>
</dbReference>